<sequence length="78" mass="8596">MRIPRVPRRNEFSPVLTTKLVANELPLCGAVEPPVYVLSLSVLKPIDVPTATNKDESVGITKFRLNVAGNRVDLRVVD</sequence>
<keyword evidence="2" id="KW-1185">Reference proteome</keyword>
<evidence type="ECO:0000313" key="1">
    <source>
        <dbReference type="EMBL" id="OAD58787.1"/>
    </source>
</evidence>
<gene>
    <name evidence="1" type="ORF">WN48_10332</name>
</gene>
<protein>
    <submittedName>
        <fullName evidence="1">Uncharacterized protein</fullName>
    </submittedName>
</protein>
<dbReference type="Proteomes" id="UP000250275">
    <property type="component" value="Unassembled WGS sequence"/>
</dbReference>
<name>A0A310SSF9_9HYME</name>
<accession>A0A310SSF9</accession>
<organism evidence="1 2">
    <name type="scientific">Eufriesea mexicana</name>
    <dbReference type="NCBI Taxonomy" id="516756"/>
    <lineage>
        <taxon>Eukaryota</taxon>
        <taxon>Metazoa</taxon>
        <taxon>Ecdysozoa</taxon>
        <taxon>Arthropoda</taxon>
        <taxon>Hexapoda</taxon>
        <taxon>Insecta</taxon>
        <taxon>Pterygota</taxon>
        <taxon>Neoptera</taxon>
        <taxon>Endopterygota</taxon>
        <taxon>Hymenoptera</taxon>
        <taxon>Apocrita</taxon>
        <taxon>Aculeata</taxon>
        <taxon>Apoidea</taxon>
        <taxon>Anthophila</taxon>
        <taxon>Apidae</taxon>
        <taxon>Eufriesea</taxon>
    </lineage>
</organism>
<dbReference type="AlphaFoldDB" id="A0A310SSF9"/>
<evidence type="ECO:0000313" key="2">
    <source>
        <dbReference type="Proteomes" id="UP000250275"/>
    </source>
</evidence>
<reference evidence="1 2" key="1">
    <citation type="submission" date="2015-07" db="EMBL/GenBank/DDBJ databases">
        <title>The genome of Eufriesea mexicana.</title>
        <authorList>
            <person name="Pan H."/>
            <person name="Kapheim K."/>
        </authorList>
    </citation>
    <scope>NUCLEOTIDE SEQUENCE [LARGE SCALE GENOMIC DNA]</scope>
    <source>
        <strain evidence="1">0111107269</strain>
        <tissue evidence="1">Whole body</tissue>
    </source>
</reference>
<proteinExistence type="predicted"/>
<dbReference type="EMBL" id="KQ760869">
    <property type="protein sequence ID" value="OAD58787.1"/>
    <property type="molecule type" value="Genomic_DNA"/>
</dbReference>